<dbReference type="PANTHER" id="PTHR24347">
    <property type="entry name" value="SERINE/THREONINE-PROTEIN KINASE"/>
    <property type="match status" value="1"/>
</dbReference>
<dbReference type="EC" id="2.7.11.1" evidence="2"/>
<dbReference type="Gene3D" id="1.10.510.10">
    <property type="entry name" value="Transferase(Phosphotransferase) domain 1"/>
    <property type="match status" value="1"/>
</dbReference>
<dbReference type="SUPFAM" id="SSF89837">
    <property type="entry name" value="Doublecortin (DC)"/>
    <property type="match status" value="1"/>
</dbReference>
<evidence type="ECO:0000313" key="11">
    <source>
        <dbReference type="WBParaSite" id="nRc.2.0.1.t26752-RA"/>
    </source>
</evidence>
<dbReference type="WBParaSite" id="nRc.2.0.1.t26752-RA">
    <property type="protein sequence ID" value="nRc.2.0.1.t26752-RA"/>
    <property type="gene ID" value="nRc.2.0.1.g26752"/>
</dbReference>
<dbReference type="SMART" id="SM00537">
    <property type="entry name" value="DCX"/>
    <property type="match status" value="1"/>
</dbReference>
<feature type="binding site" evidence="6">
    <location>
        <position position="248"/>
    </location>
    <ligand>
        <name>ATP</name>
        <dbReference type="ChEBI" id="CHEBI:30616"/>
    </ligand>
</feature>
<evidence type="ECO:0000256" key="7">
    <source>
        <dbReference type="SAM" id="MobiDB-lite"/>
    </source>
</evidence>
<accession>A0A915JKZ6</accession>
<dbReference type="InterPro" id="IPR003533">
    <property type="entry name" value="Doublecortin_dom"/>
</dbReference>
<dbReference type="AlphaFoldDB" id="A0A915JKZ6"/>
<keyword evidence="10" id="KW-1185">Reference proteome</keyword>
<keyword evidence="6" id="KW-0067">ATP-binding</keyword>
<evidence type="ECO:0000256" key="6">
    <source>
        <dbReference type="PROSITE-ProRule" id="PRU10141"/>
    </source>
</evidence>
<feature type="region of interest" description="Disordered" evidence="7">
    <location>
        <begin position="448"/>
        <end position="469"/>
    </location>
</feature>
<feature type="region of interest" description="Disordered" evidence="7">
    <location>
        <begin position="175"/>
        <end position="201"/>
    </location>
</feature>
<dbReference type="InterPro" id="IPR017441">
    <property type="entry name" value="Protein_kinase_ATP_BS"/>
</dbReference>
<dbReference type="GO" id="GO:0004674">
    <property type="term" value="F:protein serine/threonine kinase activity"/>
    <property type="evidence" value="ECO:0007669"/>
    <property type="project" value="UniProtKB-EC"/>
</dbReference>
<dbReference type="Proteomes" id="UP000887565">
    <property type="component" value="Unplaced"/>
</dbReference>
<dbReference type="GO" id="GO:0035556">
    <property type="term" value="P:intracellular signal transduction"/>
    <property type="evidence" value="ECO:0007669"/>
    <property type="project" value="InterPro"/>
</dbReference>
<dbReference type="OMA" id="HECICRI"/>
<feature type="domain" description="Protein kinase" evidence="8">
    <location>
        <begin position="137"/>
        <end position="427"/>
    </location>
</feature>
<organism evidence="10 11">
    <name type="scientific">Romanomermis culicivorax</name>
    <name type="common">Nematode worm</name>
    <dbReference type="NCBI Taxonomy" id="13658"/>
    <lineage>
        <taxon>Eukaryota</taxon>
        <taxon>Metazoa</taxon>
        <taxon>Ecdysozoa</taxon>
        <taxon>Nematoda</taxon>
        <taxon>Enoplea</taxon>
        <taxon>Dorylaimia</taxon>
        <taxon>Mermithida</taxon>
        <taxon>Mermithoidea</taxon>
        <taxon>Mermithidae</taxon>
        <taxon>Romanomermis</taxon>
    </lineage>
</organism>
<evidence type="ECO:0000259" key="8">
    <source>
        <dbReference type="PROSITE" id="PS50011"/>
    </source>
</evidence>
<dbReference type="Pfam" id="PF00069">
    <property type="entry name" value="Pkinase"/>
    <property type="match status" value="2"/>
</dbReference>
<dbReference type="GO" id="GO:0005524">
    <property type="term" value="F:ATP binding"/>
    <property type="evidence" value="ECO:0007669"/>
    <property type="project" value="UniProtKB-UniRule"/>
</dbReference>
<reference evidence="11" key="1">
    <citation type="submission" date="2022-11" db="UniProtKB">
        <authorList>
            <consortium name="WormBaseParasite"/>
        </authorList>
    </citation>
    <scope>IDENTIFICATION</scope>
</reference>
<dbReference type="InterPro" id="IPR000719">
    <property type="entry name" value="Prot_kinase_dom"/>
</dbReference>
<comment type="similarity">
    <text evidence="1">Belongs to the protein kinase superfamily. CAMK Ser/Thr protein kinase family. CaMK subfamily.</text>
</comment>
<comment type="catalytic activity">
    <reaction evidence="5">
        <text>L-seryl-[protein] + ATP = O-phospho-L-seryl-[protein] + ADP + H(+)</text>
        <dbReference type="Rhea" id="RHEA:17989"/>
        <dbReference type="Rhea" id="RHEA-COMP:9863"/>
        <dbReference type="Rhea" id="RHEA-COMP:11604"/>
        <dbReference type="ChEBI" id="CHEBI:15378"/>
        <dbReference type="ChEBI" id="CHEBI:29999"/>
        <dbReference type="ChEBI" id="CHEBI:30616"/>
        <dbReference type="ChEBI" id="CHEBI:83421"/>
        <dbReference type="ChEBI" id="CHEBI:456216"/>
        <dbReference type="EC" id="2.7.11.1"/>
    </reaction>
</comment>
<evidence type="ECO:0000256" key="5">
    <source>
        <dbReference type="ARBA" id="ARBA00048679"/>
    </source>
</evidence>
<evidence type="ECO:0000256" key="4">
    <source>
        <dbReference type="ARBA" id="ARBA00047899"/>
    </source>
</evidence>
<dbReference type="InterPro" id="IPR036572">
    <property type="entry name" value="Doublecortin_dom_sf"/>
</dbReference>
<evidence type="ECO:0000256" key="1">
    <source>
        <dbReference type="ARBA" id="ARBA00005354"/>
    </source>
</evidence>
<dbReference type="PROSITE" id="PS50011">
    <property type="entry name" value="PROTEIN_KINASE_DOM"/>
    <property type="match status" value="1"/>
</dbReference>
<dbReference type="Gene3D" id="3.30.200.20">
    <property type="entry name" value="Phosphorylase Kinase, domain 1"/>
    <property type="match status" value="1"/>
</dbReference>
<dbReference type="InterPro" id="IPR011009">
    <property type="entry name" value="Kinase-like_dom_sf"/>
</dbReference>
<feature type="compositionally biased region" description="Polar residues" evidence="7">
    <location>
        <begin position="187"/>
        <end position="201"/>
    </location>
</feature>
<dbReference type="PROSITE" id="PS50309">
    <property type="entry name" value="DC"/>
    <property type="match status" value="1"/>
</dbReference>
<evidence type="ECO:0000256" key="3">
    <source>
        <dbReference type="ARBA" id="ARBA00031092"/>
    </source>
</evidence>
<evidence type="ECO:0000313" key="10">
    <source>
        <dbReference type="Proteomes" id="UP000887565"/>
    </source>
</evidence>
<name>A0A915JKZ6_ROMCU</name>
<proteinExistence type="inferred from homology"/>
<keyword evidence="6" id="KW-0547">Nucleotide-binding</keyword>
<evidence type="ECO:0000256" key="2">
    <source>
        <dbReference type="ARBA" id="ARBA00012513"/>
    </source>
</evidence>
<dbReference type="Pfam" id="PF03607">
    <property type="entry name" value="DCX"/>
    <property type="match status" value="1"/>
</dbReference>
<comment type="catalytic activity">
    <reaction evidence="4">
        <text>L-threonyl-[protein] + ATP = O-phospho-L-threonyl-[protein] + ADP + H(+)</text>
        <dbReference type="Rhea" id="RHEA:46608"/>
        <dbReference type="Rhea" id="RHEA-COMP:11060"/>
        <dbReference type="Rhea" id="RHEA-COMP:11605"/>
        <dbReference type="ChEBI" id="CHEBI:15378"/>
        <dbReference type="ChEBI" id="CHEBI:30013"/>
        <dbReference type="ChEBI" id="CHEBI:30616"/>
        <dbReference type="ChEBI" id="CHEBI:61977"/>
        <dbReference type="ChEBI" id="CHEBI:456216"/>
        <dbReference type="EC" id="2.7.11.1"/>
    </reaction>
</comment>
<feature type="domain" description="Doublecortin" evidence="9">
    <location>
        <begin position="42"/>
        <end position="120"/>
    </location>
</feature>
<dbReference type="PROSITE" id="PS00107">
    <property type="entry name" value="PROTEIN_KINASE_ATP"/>
    <property type="match status" value="1"/>
</dbReference>
<dbReference type="Gene3D" id="3.10.20.230">
    <property type="entry name" value="Doublecortin domain"/>
    <property type="match status" value="1"/>
</dbReference>
<sequence length="540" mass="62166">MTHLHSARTDSLDNDNKYDMVRRGFTTLNYSTNNGYDFVYPKIVTVIRNGIKPRRVVRLLLNKRTAKSFEQVLSDITALVKLDTGAVRKLFSLDGNLVTCLFDLFKDDDIFIACGNERLKYKFLYSSKYRPPMKTIVKQTPLSARGDFSSSFKQKHRNNIDAVYGSPELRRKFLKQKSSKKTKHNDASQLNDKSGESTNSCLSIDVPREMYPLEIEDRYNIGRIVGDGNFAVVHECICRISRMNVALKVIDKSKCSGKFSMIENEVDIMRRLQHEHIVQLIDYHDLDAYFFLVVEYVKVFEDDAGRKQLKLADFGLATYCDTKLYTICGTPTYVAPEILTESGYGSKIDIWASGVIMYIMLCGFPPFVSVSNNQEELFELILTGNYTFPKPYWNHVSATAKMLIQGMLEMSEHRRFSAAEALSHVWITGEGKYDPELEDVFRQVLIDQERRNNPSEENNDCDRRDRKPSDLDSNYEFYYSKRRSMDELSTVTSELTNNWRDVSIDKTKNETAYKTKNETATRRNGQLRPNAFILLSAAIT</sequence>
<dbReference type="SUPFAM" id="SSF56112">
    <property type="entry name" value="Protein kinase-like (PK-like)"/>
    <property type="match status" value="1"/>
</dbReference>
<protein>
    <recommendedName>
        <fullName evidence="2">non-specific serine/threonine protein kinase</fullName>
        <ecNumber evidence="2">2.7.11.1</ecNumber>
    </recommendedName>
    <alternativeName>
        <fullName evidence="3">Doublecortin-like and CAM kinase-like protein</fullName>
    </alternativeName>
</protein>
<evidence type="ECO:0000259" key="9">
    <source>
        <dbReference type="PROSITE" id="PS50309"/>
    </source>
</evidence>